<dbReference type="InterPro" id="IPR051474">
    <property type="entry name" value="Anti-sigma-K/W_factor"/>
</dbReference>
<proteinExistence type="predicted"/>
<dbReference type="RefSeq" id="WP_184091360.1">
    <property type="nucleotide sequence ID" value="NZ_JACIJF010000021.1"/>
</dbReference>
<sequence length="232" mass="24328">MADAALSSEEFDFLAAELALGVVEGEDRVRALRLTLTDRSFRAAVQEWQDRFAPMLAAIPAVEAPEIWPRLEAMLEPVAQTGIVRRLKAWRIAAVAASGVAAALAILLAIETVPQPQPQPVTEAAVAQLLTKSGEALLVVRLDQASGTLRVRAVALPGGQRVPELWVIPAGGTPQSLGLINRTGTSEFAARPGLRAFLREGSTIAVTLEPSDGAPHQAPSGAILGSAPLSTL</sequence>
<evidence type="ECO:0000313" key="4">
    <source>
        <dbReference type="Proteomes" id="UP000527143"/>
    </source>
</evidence>
<reference evidence="3 4" key="1">
    <citation type="submission" date="2020-08" db="EMBL/GenBank/DDBJ databases">
        <title>Genomic Encyclopedia of Type Strains, Phase IV (KMG-IV): sequencing the most valuable type-strain genomes for metagenomic binning, comparative biology and taxonomic classification.</title>
        <authorList>
            <person name="Goeker M."/>
        </authorList>
    </citation>
    <scope>NUCLEOTIDE SEQUENCE [LARGE SCALE GENOMIC DNA]</scope>
    <source>
        <strain evidence="3 4">DSM 26736</strain>
    </source>
</reference>
<dbReference type="GO" id="GO:0006417">
    <property type="term" value="P:regulation of translation"/>
    <property type="evidence" value="ECO:0007669"/>
    <property type="project" value="TreeGrafter"/>
</dbReference>
<evidence type="ECO:0000256" key="1">
    <source>
        <dbReference type="SAM" id="MobiDB-lite"/>
    </source>
</evidence>
<dbReference type="GO" id="GO:0005886">
    <property type="term" value="C:plasma membrane"/>
    <property type="evidence" value="ECO:0007669"/>
    <property type="project" value="InterPro"/>
</dbReference>
<dbReference type="Pfam" id="PF10099">
    <property type="entry name" value="RskA_C"/>
    <property type="match status" value="1"/>
</dbReference>
<protein>
    <submittedName>
        <fullName evidence="3">Anti-sigma-K factor RskA</fullName>
    </submittedName>
</protein>
<dbReference type="AlphaFoldDB" id="A0A840YSI1"/>
<keyword evidence="4" id="KW-1185">Reference proteome</keyword>
<evidence type="ECO:0000313" key="3">
    <source>
        <dbReference type="EMBL" id="MBB5712651.1"/>
    </source>
</evidence>
<accession>A0A840YSI1</accession>
<name>A0A840YSI1_9SPHN</name>
<gene>
    <name evidence="3" type="ORF">FHT02_003911</name>
</gene>
<dbReference type="PANTHER" id="PTHR37461:SF1">
    <property type="entry name" value="ANTI-SIGMA-K FACTOR RSKA"/>
    <property type="match status" value="1"/>
</dbReference>
<feature type="domain" description="Anti-sigma K factor RskA C-terminal" evidence="2">
    <location>
        <begin position="97"/>
        <end position="222"/>
    </location>
</feature>
<dbReference type="Proteomes" id="UP000527143">
    <property type="component" value="Unassembled WGS sequence"/>
</dbReference>
<comment type="caution">
    <text evidence="3">The sequence shown here is derived from an EMBL/GenBank/DDBJ whole genome shotgun (WGS) entry which is preliminary data.</text>
</comment>
<evidence type="ECO:0000259" key="2">
    <source>
        <dbReference type="Pfam" id="PF10099"/>
    </source>
</evidence>
<dbReference type="GO" id="GO:0016989">
    <property type="term" value="F:sigma factor antagonist activity"/>
    <property type="evidence" value="ECO:0007669"/>
    <property type="project" value="TreeGrafter"/>
</dbReference>
<dbReference type="EMBL" id="JACIJF010000021">
    <property type="protein sequence ID" value="MBB5712651.1"/>
    <property type="molecule type" value="Genomic_DNA"/>
</dbReference>
<dbReference type="PANTHER" id="PTHR37461">
    <property type="entry name" value="ANTI-SIGMA-K FACTOR RSKA"/>
    <property type="match status" value="1"/>
</dbReference>
<feature type="region of interest" description="Disordered" evidence="1">
    <location>
        <begin position="210"/>
        <end position="232"/>
    </location>
</feature>
<organism evidence="3 4">
    <name type="scientific">Sphingomonas xinjiangensis</name>
    <dbReference type="NCBI Taxonomy" id="643568"/>
    <lineage>
        <taxon>Bacteria</taxon>
        <taxon>Pseudomonadati</taxon>
        <taxon>Pseudomonadota</taxon>
        <taxon>Alphaproteobacteria</taxon>
        <taxon>Sphingomonadales</taxon>
        <taxon>Sphingomonadaceae</taxon>
        <taxon>Sphingomonas</taxon>
    </lineage>
</organism>
<dbReference type="InterPro" id="IPR018764">
    <property type="entry name" value="RskA_C"/>
</dbReference>